<organism evidence="8 9">
    <name type="scientific">Lysobacter enzymogenes</name>
    <dbReference type="NCBI Taxonomy" id="69"/>
    <lineage>
        <taxon>Bacteria</taxon>
        <taxon>Pseudomonadati</taxon>
        <taxon>Pseudomonadota</taxon>
        <taxon>Gammaproteobacteria</taxon>
        <taxon>Lysobacterales</taxon>
        <taxon>Lysobacteraceae</taxon>
        <taxon>Lysobacter</taxon>
    </lineage>
</organism>
<evidence type="ECO:0000256" key="7">
    <source>
        <dbReference type="SAM" id="MobiDB-lite"/>
    </source>
</evidence>
<dbReference type="HAMAP" id="MF_01343_B">
    <property type="entry name" value="Ribosomal_uS15_B"/>
    <property type="match status" value="1"/>
</dbReference>
<dbReference type="GO" id="GO:0022627">
    <property type="term" value="C:cytosolic small ribosomal subunit"/>
    <property type="evidence" value="ECO:0007669"/>
    <property type="project" value="TreeGrafter"/>
</dbReference>
<feature type="compositionally biased region" description="Basic and acidic residues" evidence="7">
    <location>
        <begin position="7"/>
        <end position="16"/>
    </location>
</feature>
<dbReference type="Gene3D" id="1.10.287.10">
    <property type="entry name" value="S15/NS1, RNA-binding"/>
    <property type="match status" value="1"/>
</dbReference>
<keyword evidence="4 6" id="KW-0694">RNA-binding</keyword>
<dbReference type="GeneID" id="83064699"/>
<comment type="similarity">
    <text evidence="4 5">Belongs to the universal ribosomal protein uS15 family.</text>
</comment>
<dbReference type="GO" id="GO:0003735">
    <property type="term" value="F:structural constituent of ribosome"/>
    <property type="evidence" value="ECO:0007669"/>
    <property type="project" value="InterPro"/>
</dbReference>
<evidence type="ECO:0000313" key="9">
    <source>
        <dbReference type="Proteomes" id="UP000218824"/>
    </source>
</evidence>
<comment type="function">
    <text evidence="4">Forms an intersubunit bridge (bridge B4) with the 23S rRNA of the 50S subunit in the ribosome.</text>
</comment>
<dbReference type="PANTHER" id="PTHR23321">
    <property type="entry name" value="RIBOSOMAL PROTEIN S15, BACTERIAL AND ORGANELLAR"/>
    <property type="match status" value="1"/>
</dbReference>
<dbReference type="PROSITE" id="PS00362">
    <property type="entry name" value="RIBOSOMAL_S15"/>
    <property type="match status" value="1"/>
</dbReference>
<dbReference type="RefSeq" id="WP_074866877.1">
    <property type="nucleotide sequence ID" value="NZ_AP014940.1"/>
</dbReference>
<evidence type="ECO:0000256" key="2">
    <source>
        <dbReference type="ARBA" id="ARBA00023274"/>
    </source>
</evidence>
<evidence type="ECO:0000256" key="3">
    <source>
        <dbReference type="ARBA" id="ARBA00064542"/>
    </source>
</evidence>
<dbReference type="PANTHER" id="PTHR23321:SF26">
    <property type="entry name" value="SMALL RIBOSOMAL SUBUNIT PROTEIN US15M"/>
    <property type="match status" value="1"/>
</dbReference>
<dbReference type="GO" id="GO:0006412">
    <property type="term" value="P:translation"/>
    <property type="evidence" value="ECO:0007669"/>
    <property type="project" value="UniProtKB-UniRule"/>
</dbReference>
<comment type="subunit">
    <text evidence="3 4">Part of the 30S ribosomal subunit. Forms a bridge to the 50S subunit in the 70S ribosome, contacting the 23S rRNA.</text>
</comment>
<sequence length="86" mass="10124">MSIDTQKVIEDNKRGANDTGSPEVQVALLTARIEQLTGHFKQHKQDHHSRRGLLMMVNRRRSLLDYLKRKDNERYKALIEKLGLRR</sequence>
<dbReference type="EMBL" id="AP014940">
    <property type="protein sequence ID" value="BAV98348.1"/>
    <property type="molecule type" value="Genomic_DNA"/>
</dbReference>
<proteinExistence type="inferred from homology"/>
<name>A0AAU9AQL8_LYSEN</name>
<keyword evidence="2 4" id="KW-0687">Ribonucleoprotein</keyword>
<dbReference type="NCBIfam" id="TIGR00952">
    <property type="entry name" value="S15_bact"/>
    <property type="match status" value="1"/>
</dbReference>
<keyword evidence="4 6" id="KW-0699">rRNA-binding</keyword>
<dbReference type="CDD" id="cd00353">
    <property type="entry name" value="Ribosomal_S15p_S13e"/>
    <property type="match status" value="1"/>
</dbReference>
<keyword evidence="1 4" id="KW-0689">Ribosomal protein</keyword>
<dbReference type="Gene3D" id="6.10.250.3130">
    <property type="match status" value="1"/>
</dbReference>
<dbReference type="InterPro" id="IPR000589">
    <property type="entry name" value="Ribosomal_uS15"/>
</dbReference>
<dbReference type="Proteomes" id="UP000218824">
    <property type="component" value="Chromosome"/>
</dbReference>
<evidence type="ECO:0000256" key="5">
    <source>
        <dbReference type="RuleBase" id="RU003919"/>
    </source>
</evidence>
<protein>
    <recommendedName>
        <fullName evidence="4">Small ribosomal subunit protein uS15</fullName>
    </recommendedName>
</protein>
<evidence type="ECO:0000256" key="4">
    <source>
        <dbReference type="HAMAP-Rule" id="MF_01343"/>
    </source>
</evidence>
<comment type="function">
    <text evidence="4 6">One of the primary rRNA binding proteins, it binds directly to 16S rRNA where it helps nucleate assembly of the platform of the 30S subunit by binding and bridging several RNA helices of the 16S rRNA.</text>
</comment>
<dbReference type="InterPro" id="IPR009068">
    <property type="entry name" value="uS15_NS1_RNA-bd_sf"/>
</dbReference>
<evidence type="ECO:0000256" key="6">
    <source>
        <dbReference type="RuleBase" id="RU004524"/>
    </source>
</evidence>
<dbReference type="SUPFAM" id="SSF47060">
    <property type="entry name" value="S15/NS1 RNA-binding domain"/>
    <property type="match status" value="1"/>
</dbReference>
<dbReference type="KEGG" id="lem:LEN_2861"/>
<feature type="region of interest" description="Disordered" evidence="7">
    <location>
        <begin position="1"/>
        <end position="22"/>
    </location>
</feature>
<dbReference type="AlphaFoldDB" id="A0AAU9AQL8"/>
<evidence type="ECO:0000313" key="8">
    <source>
        <dbReference type="EMBL" id="BAV98348.1"/>
    </source>
</evidence>
<accession>A0AAU9AQL8</accession>
<dbReference type="FunFam" id="1.10.287.10:FF:000002">
    <property type="entry name" value="30S ribosomal protein S15"/>
    <property type="match status" value="1"/>
</dbReference>
<evidence type="ECO:0000256" key="1">
    <source>
        <dbReference type="ARBA" id="ARBA00022980"/>
    </source>
</evidence>
<gene>
    <name evidence="4 8" type="primary">rpsO</name>
    <name evidence="8" type="ORF">LEN_2861</name>
</gene>
<dbReference type="GO" id="GO:0019843">
    <property type="term" value="F:rRNA binding"/>
    <property type="evidence" value="ECO:0007669"/>
    <property type="project" value="UniProtKB-UniRule"/>
</dbReference>
<dbReference type="Pfam" id="PF00312">
    <property type="entry name" value="Ribosomal_S15"/>
    <property type="match status" value="1"/>
</dbReference>
<reference evidence="8 9" key="1">
    <citation type="journal article" date="2017" name="DNA Res.">
        <title>Complete genome sequence and expression profile of the commercial lytic enzyme producer Lysobacter enzymogenes M497-1.</title>
        <authorList>
            <person name="Takami H."/>
            <person name="Toyoda A."/>
            <person name="Uchiyama I."/>
            <person name="Itoh T."/>
            <person name="Takaki Y."/>
            <person name="Arai W."/>
            <person name="Nishi S."/>
            <person name="Kawai M."/>
            <person name="Shinya K."/>
            <person name="Ikeda H."/>
        </authorList>
    </citation>
    <scope>NUCLEOTIDE SEQUENCE [LARGE SCALE GENOMIC DNA]</scope>
    <source>
        <strain evidence="8 9">M497-1</strain>
    </source>
</reference>
<dbReference type="InterPro" id="IPR005290">
    <property type="entry name" value="Ribosomal_uS15_bac-type"/>
</dbReference>
<dbReference type="SMART" id="SM01387">
    <property type="entry name" value="Ribosomal_S15"/>
    <property type="match status" value="1"/>
</dbReference>